<dbReference type="RefSeq" id="WP_070143560.1">
    <property type="nucleotide sequence ID" value="NZ_LXLT01000035.1"/>
</dbReference>
<sequence>MSSYTTFRVIKIIDEFSIVINGGLNEDISIGDDIEIFLEGDEISDPFNDNKILGTLDFIKDTLKVTEVYSEFAVCQKVVIEKIYHPSALQKAISNSVAGIGGMAGTTETKTHIEKIDIYEHEISGRKTGDKVIRIGDIARIALSD</sequence>
<comment type="caution">
    <text evidence="1">The sequence shown here is derived from an EMBL/GenBank/DDBJ whole genome shotgun (WGS) entry which is preliminary data.</text>
</comment>
<protein>
    <submittedName>
        <fullName evidence="1">Uncharacterized protein</fullName>
    </submittedName>
</protein>
<organism evidence="1 2">
    <name type="scientific">Bacillus mycoides</name>
    <dbReference type="NCBI Taxonomy" id="1405"/>
    <lineage>
        <taxon>Bacteria</taxon>
        <taxon>Bacillati</taxon>
        <taxon>Bacillota</taxon>
        <taxon>Bacilli</taxon>
        <taxon>Bacillales</taxon>
        <taxon>Bacillaceae</taxon>
        <taxon>Bacillus</taxon>
        <taxon>Bacillus cereus group</taxon>
    </lineage>
</organism>
<gene>
    <name evidence="1" type="ORF">BWGOE8_29010</name>
</gene>
<evidence type="ECO:0000313" key="2">
    <source>
        <dbReference type="Proteomes" id="UP000175706"/>
    </source>
</evidence>
<evidence type="ECO:0000313" key="1">
    <source>
        <dbReference type="EMBL" id="OFD78391.1"/>
    </source>
</evidence>
<proteinExistence type="predicted"/>
<accession>A0A1E8B6W7</accession>
<reference evidence="1 2" key="1">
    <citation type="submission" date="2016-05" db="EMBL/GenBank/DDBJ databases">
        <title>Bacillus thuringiensis and Bacillus weihenstephanensis as novel biocontrol agents of wilt causing Verticillium species.</title>
        <authorList>
            <person name="Hollensteiner J."/>
            <person name="Wemheuer F."/>
            <person name="Harting R."/>
            <person name="Kolarzyk A."/>
            <person name="Diaz-Valerio S."/>
            <person name="Poehlein A."/>
            <person name="Brzuszkiewicz E."/>
            <person name="Nesemann K."/>
            <person name="Braus-Stromeyer S."/>
            <person name="Braus G."/>
            <person name="Daniel R."/>
            <person name="Liesegang H."/>
        </authorList>
    </citation>
    <scope>NUCLEOTIDE SEQUENCE [LARGE SCALE GENOMIC DNA]</scope>
    <source>
        <strain evidence="1 2">GOE8</strain>
    </source>
</reference>
<dbReference type="AlphaFoldDB" id="A0A1E8B6W7"/>
<dbReference type="EMBL" id="LXLT01000035">
    <property type="protein sequence ID" value="OFD78391.1"/>
    <property type="molecule type" value="Genomic_DNA"/>
</dbReference>
<name>A0A1E8B6W7_BACMY</name>
<dbReference type="Proteomes" id="UP000175706">
    <property type="component" value="Unassembled WGS sequence"/>
</dbReference>